<dbReference type="InterPro" id="IPR013118">
    <property type="entry name" value="Mannitol_DH_C"/>
</dbReference>
<dbReference type="SUPFAM" id="SSF48179">
    <property type="entry name" value="6-phosphogluconate dehydrogenase C-terminal domain-like"/>
    <property type="match status" value="1"/>
</dbReference>
<dbReference type="InterPro" id="IPR050988">
    <property type="entry name" value="Mannitol_DH/Oxidoreductase"/>
</dbReference>
<dbReference type="AlphaFoldDB" id="A0A1G5R0K9"/>
<evidence type="ECO:0000259" key="3">
    <source>
        <dbReference type="Pfam" id="PF08125"/>
    </source>
</evidence>
<dbReference type="PANTHER" id="PTHR43362:SF1">
    <property type="entry name" value="MANNITOL DEHYDROGENASE 2-RELATED"/>
    <property type="match status" value="1"/>
</dbReference>
<dbReference type="OrthoDB" id="271711at2"/>
<sequence>MATSALYTHGLALSNANLPRLPATVACPKYDRAILRPGIVHIGLGNFHRAHQAWYIHRLMQQGLAQDWAIIGASVREQDQVMRDRLLSQDHLTTLIRLSPEGTSAEVIGPMIDYLPIEDGNAALVRQLADPGIRIVSLTITEGGYFISMTEDGLDLAHPDIKHDIHHPEHPRTVFGAIVAALATRRTSGAGPFTVLSCDNLRGNGNIARQAVTTLAQATDPALANWIEEQCSFPNSMVDCIVPATGPIEIALAQGFGVDDAAPVTHENYRQWVIEDDFCVGRPELEKVGAIITPNVHAYEAMKIRILNAGHQVLANVGELMSVETIAECVAHPVISQFFNKVEHEEIAPYVSPVPGMTPAQYINEVAQRFSNPEIRDTTRRVAFDGSSRHPEFILPIIRDALNGGGSIEGLALVEALWARMCAGVRDDGTTIKANDPDWQRLSEIAQKSEQRPTIWLEQPQVYGDLVEDPVFKPAFCRWLRMLWSEGSLASLQAYLDQAQNSK</sequence>
<dbReference type="InterPro" id="IPR013131">
    <property type="entry name" value="Mannitol_DH_N"/>
</dbReference>
<dbReference type="InterPro" id="IPR008927">
    <property type="entry name" value="6-PGluconate_DH-like_C_sf"/>
</dbReference>
<dbReference type="PRINTS" id="PR00084">
    <property type="entry name" value="MTLDHDRGNASE"/>
</dbReference>
<dbReference type="InterPro" id="IPR013328">
    <property type="entry name" value="6PGD_dom2"/>
</dbReference>
<organism evidence="4 5">
    <name type="scientific">Epibacterium ulvae</name>
    <dbReference type="NCBI Taxonomy" id="1156985"/>
    <lineage>
        <taxon>Bacteria</taxon>
        <taxon>Pseudomonadati</taxon>
        <taxon>Pseudomonadota</taxon>
        <taxon>Alphaproteobacteria</taxon>
        <taxon>Rhodobacterales</taxon>
        <taxon>Roseobacteraceae</taxon>
        <taxon>Epibacterium</taxon>
    </lineage>
</organism>
<dbReference type="InterPro" id="IPR036291">
    <property type="entry name" value="NAD(P)-bd_dom_sf"/>
</dbReference>
<dbReference type="RefSeq" id="WP_090219276.1">
    <property type="nucleotide sequence ID" value="NZ_FMWG01000007.1"/>
</dbReference>
<evidence type="ECO:0000313" key="4">
    <source>
        <dbReference type="EMBL" id="SCZ67350.1"/>
    </source>
</evidence>
<evidence type="ECO:0000313" key="5">
    <source>
        <dbReference type="Proteomes" id="UP000198767"/>
    </source>
</evidence>
<dbReference type="STRING" id="1156985.SAMN04488118_10737"/>
<feature type="domain" description="Mannitol dehydrogenase N-terminal" evidence="2">
    <location>
        <begin position="38"/>
        <end position="287"/>
    </location>
</feature>
<dbReference type="Pfam" id="PF08125">
    <property type="entry name" value="Mannitol_dh_C"/>
    <property type="match status" value="1"/>
</dbReference>
<dbReference type="Proteomes" id="UP000198767">
    <property type="component" value="Unassembled WGS sequence"/>
</dbReference>
<reference evidence="4 5" key="1">
    <citation type="submission" date="2016-10" db="EMBL/GenBank/DDBJ databases">
        <authorList>
            <person name="de Groot N.N."/>
        </authorList>
    </citation>
    <scope>NUCLEOTIDE SEQUENCE [LARGE SCALE GENOMIC DNA]</scope>
    <source>
        <strain evidence="4 5">U95</strain>
    </source>
</reference>
<proteinExistence type="predicted"/>
<evidence type="ECO:0000259" key="2">
    <source>
        <dbReference type="Pfam" id="PF01232"/>
    </source>
</evidence>
<name>A0A1G5R0K9_9RHOB</name>
<dbReference type="Pfam" id="PF01232">
    <property type="entry name" value="Mannitol_dh"/>
    <property type="match status" value="1"/>
</dbReference>
<dbReference type="GO" id="GO:0016616">
    <property type="term" value="F:oxidoreductase activity, acting on the CH-OH group of donors, NAD or NADP as acceptor"/>
    <property type="evidence" value="ECO:0007669"/>
    <property type="project" value="TreeGrafter"/>
</dbReference>
<protein>
    <submittedName>
        <fullName evidence="4">Mannitol 2-dehydrogenase</fullName>
    </submittedName>
</protein>
<dbReference type="InterPro" id="IPR000669">
    <property type="entry name" value="Mannitol_DH"/>
</dbReference>
<dbReference type="SUPFAM" id="SSF51735">
    <property type="entry name" value="NAD(P)-binding Rossmann-fold domains"/>
    <property type="match status" value="1"/>
</dbReference>
<dbReference type="Gene3D" id="3.40.50.720">
    <property type="entry name" value="NAD(P)-binding Rossmann-like Domain"/>
    <property type="match status" value="1"/>
</dbReference>
<feature type="domain" description="Mannitol dehydrogenase C-terminal" evidence="3">
    <location>
        <begin position="295"/>
        <end position="473"/>
    </location>
</feature>
<keyword evidence="5" id="KW-1185">Reference proteome</keyword>
<dbReference type="PANTHER" id="PTHR43362">
    <property type="entry name" value="MANNITOL DEHYDROGENASE DSF1-RELATED"/>
    <property type="match status" value="1"/>
</dbReference>
<accession>A0A1G5R0K9</accession>
<dbReference type="EMBL" id="FMWG01000007">
    <property type="protein sequence ID" value="SCZ67350.1"/>
    <property type="molecule type" value="Genomic_DNA"/>
</dbReference>
<gene>
    <name evidence="4" type="ORF">SAMN04488118_10737</name>
</gene>
<keyword evidence="1" id="KW-0560">Oxidoreductase</keyword>
<evidence type="ECO:0000256" key="1">
    <source>
        <dbReference type="ARBA" id="ARBA00023002"/>
    </source>
</evidence>
<dbReference type="Gene3D" id="1.10.1040.10">
    <property type="entry name" value="N-(1-d-carboxylethyl)-l-norvaline Dehydrogenase, domain 2"/>
    <property type="match status" value="1"/>
</dbReference>